<dbReference type="Proteomes" id="UP000314294">
    <property type="component" value="Unassembled WGS sequence"/>
</dbReference>
<comment type="caution">
    <text evidence="2">The sequence shown here is derived from an EMBL/GenBank/DDBJ whole genome shotgun (WGS) entry which is preliminary data.</text>
</comment>
<proteinExistence type="predicted"/>
<dbReference type="AlphaFoldDB" id="A0A4Z2ECL8"/>
<evidence type="ECO:0000256" key="1">
    <source>
        <dbReference type="SAM" id="MobiDB-lite"/>
    </source>
</evidence>
<feature type="region of interest" description="Disordered" evidence="1">
    <location>
        <begin position="1"/>
        <end position="57"/>
    </location>
</feature>
<organism evidence="2 3">
    <name type="scientific">Liparis tanakae</name>
    <name type="common">Tanaka's snailfish</name>
    <dbReference type="NCBI Taxonomy" id="230148"/>
    <lineage>
        <taxon>Eukaryota</taxon>
        <taxon>Metazoa</taxon>
        <taxon>Chordata</taxon>
        <taxon>Craniata</taxon>
        <taxon>Vertebrata</taxon>
        <taxon>Euteleostomi</taxon>
        <taxon>Actinopterygii</taxon>
        <taxon>Neopterygii</taxon>
        <taxon>Teleostei</taxon>
        <taxon>Neoteleostei</taxon>
        <taxon>Acanthomorphata</taxon>
        <taxon>Eupercaria</taxon>
        <taxon>Perciformes</taxon>
        <taxon>Cottioidei</taxon>
        <taxon>Cottales</taxon>
        <taxon>Liparidae</taxon>
        <taxon>Liparis</taxon>
    </lineage>
</organism>
<dbReference type="EMBL" id="SRLO01011107">
    <property type="protein sequence ID" value="TNN26042.1"/>
    <property type="molecule type" value="Genomic_DNA"/>
</dbReference>
<gene>
    <name evidence="2" type="primary">VPS13B_7</name>
    <name evidence="2" type="ORF">EYF80_063822</name>
</gene>
<sequence length="196" mass="21350">MKEAGDTERGTGIMEEGATPAKLDSEQNLWAPGPETEDRGFLSKAPLNGPESRQSRDILRPACRDIPRHAGDPGANPAGMGVIIDRILTHYLRAPLIVGAILLVSVQGVSVNVDPVFCTWLLYQPHRGGGARQQQQQQQQQQVPPPHVSLYMLFTTFKRVSHAVENEQPPDPEGIANVSLPPLLGRLSSIPLSLFI</sequence>
<dbReference type="OrthoDB" id="8962145at2759"/>
<evidence type="ECO:0000313" key="3">
    <source>
        <dbReference type="Proteomes" id="UP000314294"/>
    </source>
</evidence>
<accession>A0A4Z2ECL8</accession>
<keyword evidence="3" id="KW-1185">Reference proteome</keyword>
<evidence type="ECO:0000313" key="2">
    <source>
        <dbReference type="EMBL" id="TNN26042.1"/>
    </source>
</evidence>
<name>A0A4Z2ECL8_9TELE</name>
<reference evidence="2 3" key="1">
    <citation type="submission" date="2019-03" db="EMBL/GenBank/DDBJ databases">
        <title>First draft genome of Liparis tanakae, snailfish: a comprehensive survey of snailfish specific genes.</title>
        <authorList>
            <person name="Kim W."/>
            <person name="Song I."/>
            <person name="Jeong J.-H."/>
            <person name="Kim D."/>
            <person name="Kim S."/>
            <person name="Ryu S."/>
            <person name="Song J.Y."/>
            <person name="Lee S.K."/>
        </authorList>
    </citation>
    <scope>NUCLEOTIDE SEQUENCE [LARGE SCALE GENOMIC DNA]</scope>
    <source>
        <tissue evidence="2">Muscle</tissue>
    </source>
</reference>
<protein>
    <submittedName>
        <fullName evidence="2">Vacuolar protein sorting-associated protein 13B</fullName>
    </submittedName>
</protein>